<dbReference type="InterPro" id="IPR050388">
    <property type="entry name" value="ABC_Ni/Peptide_Import"/>
</dbReference>
<dbReference type="NCBIfam" id="TIGR01727">
    <property type="entry name" value="oligo_HPY"/>
    <property type="match status" value="1"/>
</dbReference>
<keyword evidence="7" id="KW-0472">Membrane</keyword>
<sequence length="327" mass="35930">MSDPLLQVHDLITAFDTDGGLVRAVDHVSFEVPRGKTVGIVGESGCGKSVTAMSIIRLLPQPMGKILHGEVNFKGRNLLKATDAEMRKVRGGEIGVIFQEPMTALNPVHRIGKQLSECFILHKKMSKKDAWHASIEMLKLVRIPAPEHRISDYPHQLSGGMRQRIVIAMALACRPDLVIADEPTTALDVTVQAQILDLMKQLQAEMGMSVVLITHDLGVIAETCDEVVVMYGGRVVEKAPVRELFERPLHAYTRGLLASIPTLATPRKSILPTIPGMVAGLLDLVPGCRFCQRMGREGAVLRERPAFEEVSPGHWAETCPNCFEEPK</sequence>
<dbReference type="Pfam" id="PF08352">
    <property type="entry name" value="oligo_HPY"/>
    <property type="match status" value="1"/>
</dbReference>
<dbReference type="PANTHER" id="PTHR43297">
    <property type="entry name" value="OLIGOPEPTIDE TRANSPORT ATP-BINDING PROTEIN APPD"/>
    <property type="match status" value="1"/>
</dbReference>
<dbReference type="InterPro" id="IPR013563">
    <property type="entry name" value="Oligopep_ABC_C"/>
</dbReference>
<dbReference type="GO" id="GO:0016887">
    <property type="term" value="F:ATP hydrolysis activity"/>
    <property type="evidence" value="ECO:0007669"/>
    <property type="project" value="InterPro"/>
</dbReference>
<keyword evidence="4" id="KW-1003">Cell membrane</keyword>
<comment type="subcellular location">
    <subcellularLocation>
        <location evidence="1">Cell inner membrane</location>
        <topology evidence="1">Peripheral membrane protein</topology>
    </subcellularLocation>
</comment>
<evidence type="ECO:0000256" key="7">
    <source>
        <dbReference type="ARBA" id="ARBA00023136"/>
    </source>
</evidence>
<dbReference type="Proteomes" id="UP000676169">
    <property type="component" value="Chromosome"/>
</dbReference>
<dbReference type="Pfam" id="PF00005">
    <property type="entry name" value="ABC_tran"/>
    <property type="match status" value="1"/>
</dbReference>
<name>A0A975IYA4_9BACT</name>
<dbReference type="InterPro" id="IPR003439">
    <property type="entry name" value="ABC_transporter-like_ATP-bd"/>
</dbReference>
<keyword evidence="10" id="KW-1185">Reference proteome</keyword>
<comment type="similarity">
    <text evidence="2">Belongs to the ABC transporter superfamily.</text>
</comment>
<gene>
    <name evidence="9" type="ORF">KBB96_12430</name>
</gene>
<keyword evidence="3" id="KW-0813">Transport</keyword>
<accession>A0A975IYA4</accession>
<evidence type="ECO:0000256" key="5">
    <source>
        <dbReference type="ARBA" id="ARBA00022741"/>
    </source>
</evidence>
<dbReference type="EMBL" id="CP073100">
    <property type="protein sequence ID" value="QUE49678.1"/>
    <property type="molecule type" value="Genomic_DNA"/>
</dbReference>
<dbReference type="SMART" id="SM00382">
    <property type="entry name" value="AAA"/>
    <property type="match status" value="1"/>
</dbReference>
<dbReference type="InterPro" id="IPR027417">
    <property type="entry name" value="P-loop_NTPase"/>
</dbReference>
<evidence type="ECO:0000256" key="6">
    <source>
        <dbReference type="ARBA" id="ARBA00022840"/>
    </source>
</evidence>
<dbReference type="FunFam" id="3.40.50.300:FF:000016">
    <property type="entry name" value="Oligopeptide ABC transporter ATP-binding component"/>
    <property type="match status" value="1"/>
</dbReference>
<dbReference type="PROSITE" id="PS50893">
    <property type="entry name" value="ABC_TRANSPORTER_2"/>
    <property type="match status" value="1"/>
</dbReference>
<evidence type="ECO:0000259" key="8">
    <source>
        <dbReference type="PROSITE" id="PS50893"/>
    </source>
</evidence>
<evidence type="ECO:0000256" key="2">
    <source>
        <dbReference type="ARBA" id="ARBA00005417"/>
    </source>
</evidence>
<dbReference type="GO" id="GO:0015833">
    <property type="term" value="P:peptide transport"/>
    <property type="evidence" value="ECO:0007669"/>
    <property type="project" value="InterPro"/>
</dbReference>
<reference evidence="9" key="1">
    <citation type="submission" date="2021-04" db="EMBL/GenBank/DDBJ databases">
        <title>Luteolibacter sp. 32A isolated from the skin of an Anderson's salamander (Ambystoma andersonii).</title>
        <authorList>
            <person name="Spergser J."/>
            <person name="Busse H.-J."/>
        </authorList>
    </citation>
    <scope>NUCLEOTIDE SEQUENCE</scope>
    <source>
        <strain evidence="9">32A</strain>
    </source>
</reference>
<evidence type="ECO:0000256" key="4">
    <source>
        <dbReference type="ARBA" id="ARBA00022475"/>
    </source>
</evidence>
<evidence type="ECO:0000256" key="1">
    <source>
        <dbReference type="ARBA" id="ARBA00004417"/>
    </source>
</evidence>
<dbReference type="SUPFAM" id="SSF52540">
    <property type="entry name" value="P-loop containing nucleoside triphosphate hydrolases"/>
    <property type="match status" value="1"/>
</dbReference>
<dbReference type="InterPro" id="IPR017871">
    <property type="entry name" value="ABC_transporter-like_CS"/>
</dbReference>
<dbReference type="CDD" id="cd03257">
    <property type="entry name" value="ABC_NikE_OppD_transporters"/>
    <property type="match status" value="1"/>
</dbReference>
<organism evidence="9 10">
    <name type="scientific">Luteolibacter ambystomatis</name>
    <dbReference type="NCBI Taxonomy" id="2824561"/>
    <lineage>
        <taxon>Bacteria</taxon>
        <taxon>Pseudomonadati</taxon>
        <taxon>Verrucomicrobiota</taxon>
        <taxon>Verrucomicrobiia</taxon>
        <taxon>Verrucomicrobiales</taxon>
        <taxon>Verrucomicrobiaceae</taxon>
        <taxon>Luteolibacter</taxon>
    </lineage>
</organism>
<evidence type="ECO:0000256" key="3">
    <source>
        <dbReference type="ARBA" id="ARBA00022448"/>
    </source>
</evidence>
<dbReference type="PROSITE" id="PS00211">
    <property type="entry name" value="ABC_TRANSPORTER_1"/>
    <property type="match status" value="1"/>
</dbReference>
<dbReference type="PANTHER" id="PTHR43297:SF2">
    <property type="entry name" value="DIPEPTIDE TRANSPORT ATP-BINDING PROTEIN DPPD"/>
    <property type="match status" value="1"/>
</dbReference>
<evidence type="ECO:0000313" key="9">
    <source>
        <dbReference type="EMBL" id="QUE49678.1"/>
    </source>
</evidence>
<evidence type="ECO:0000313" key="10">
    <source>
        <dbReference type="Proteomes" id="UP000676169"/>
    </source>
</evidence>
<dbReference type="KEGG" id="lamb:KBB96_12430"/>
<dbReference type="GO" id="GO:0005524">
    <property type="term" value="F:ATP binding"/>
    <property type="evidence" value="ECO:0007669"/>
    <property type="project" value="UniProtKB-KW"/>
</dbReference>
<keyword evidence="5" id="KW-0547">Nucleotide-binding</keyword>
<dbReference type="AlphaFoldDB" id="A0A975IYA4"/>
<feature type="domain" description="ABC transporter" evidence="8">
    <location>
        <begin position="6"/>
        <end position="257"/>
    </location>
</feature>
<dbReference type="RefSeq" id="WP_211629767.1">
    <property type="nucleotide sequence ID" value="NZ_CP073100.1"/>
</dbReference>
<protein>
    <submittedName>
        <fullName evidence="9">ABC transporter ATP-binding protein</fullName>
    </submittedName>
</protein>
<dbReference type="GO" id="GO:0005886">
    <property type="term" value="C:plasma membrane"/>
    <property type="evidence" value="ECO:0007669"/>
    <property type="project" value="UniProtKB-SubCell"/>
</dbReference>
<dbReference type="Gene3D" id="3.40.50.300">
    <property type="entry name" value="P-loop containing nucleotide triphosphate hydrolases"/>
    <property type="match status" value="1"/>
</dbReference>
<keyword evidence="6 9" id="KW-0067">ATP-binding</keyword>
<dbReference type="InterPro" id="IPR003593">
    <property type="entry name" value="AAA+_ATPase"/>
</dbReference>
<proteinExistence type="inferred from homology"/>